<proteinExistence type="predicted"/>
<sequence length="201" mass="23631">MAGTTIAFMICSTIYSLVELYIRSSCWNSMMFCHFTKCNDMIKIVYKYEIHDDVAGYKVSEHNEFYLKADQQVDECISCDLVDNDLINDFDKNEENIVYSDENFDTSFQTDDEIIVSPFVASCLESKKFKPSFKKCFYFIEMDGAKKIGARKPKKISHSKKDPRFDWCIYESFLDGKDITIRPCPDKYKNPWWTRVEPAKY</sequence>
<keyword evidence="3" id="KW-1185">Reference proteome</keyword>
<reference evidence="2" key="1">
    <citation type="submission" date="2022-08" db="EMBL/GenBank/DDBJ databases">
        <authorList>
            <person name="Kallberg Y."/>
            <person name="Tangrot J."/>
            <person name="Rosling A."/>
        </authorList>
    </citation>
    <scope>NUCLEOTIDE SEQUENCE</scope>
    <source>
        <strain evidence="2">Wild A</strain>
    </source>
</reference>
<evidence type="ECO:0000313" key="3">
    <source>
        <dbReference type="Proteomes" id="UP001153678"/>
    </source>
</evidence>
<organism evidence="2 3">
    <name type="scientific">Funneliformis geosporum</name>
    <dbReference type="NCBI Taxonomy" id="1117311"/>
    <lineage>
        <taxon>Eukaryota</taxon>
        <taxon>Fungi</taxon>
        <taxon>Fungi incertae sedis</taxon>
        <taxon>Mucoromycota</taxon>
        <taxon>Glomeromycotina</taxon>
        <taxon>Glomeromycetes</taxon>
        <taxon>Glomerales</taxon>
        <taxon>Glomeraceae</taxon>
        <taxon>Funneliformis</taxon>
    </lineage>
</organism>
<dbReference type="AlphaFoldDB" id="A0A9W4SSC6"/>
<evidence type="ECO:0000313" key="2">
    <source>
        <dbReference type="EMBL" id="CAI2179470.1"/>
    </source>
</evidence>
<protein>
    <submittedName>
        <fullName evidence="2">11427_t:CDS:1</fullName>
    </submittedName>
</protein>
<name>A0A9W4SSC6_9GLOM</name>
<dbReference type="Proteomes" id="UP001153678">
    <property type="component" value="Unassembled WGS sequence"/>
</dbReference>
<gene>
    <name evidence="2" type="ORF">FWILDA_LOCUS9106</name>
</gene>
<dbReference type="EMBL" id="CAMKVN010002077">
    <property type="protein sequence ID" value="CAI2179470.1"/>
    <property type="molecule type" value="Genomic_DNA"/>
</dbReference>
<feature type="chain" id="PRO_5040757397" evidence="1">
    <location>
        <begin position="17"/>
        <end position="201"/>
    </location>
</feature>
<evidence type="ECO:0000256" key="1">
    <source>
        <dbReference type="SAM" id="SignalP"/>
    </source>
</evidence>
<feature type="signal peptide" evidence="1">
    <location>
        <begin position="1"/>
        <end position="16"/>
    </location>
</feature>
<comment type="caution">
    <text evidence="2">The sequence shown here is derived from an EMBL/GenBank/DDBJ whole genome shotgun (WGS) entry which is preliminary data.</text>
</comment>
<keyword evidence="1" id="KW-0732">Signal</keyword>
<accession>A0A9W4SSC6</accession>
<dbReference type="OrthoDB" id="2324520at2759"/>